<dbReference type="GO" id="GO:0046654">
    <property type="term" value="P:tetrahydrofolate biosynthetic process"/>
    <property type="evidence" value="ECO:0007669"/>
    <property type="project" value="UniProtKB-UniPathway"/>
</dbReference>
<dbReference type="InterPro" id="IPR011005">
    <property type="entry name" value="Dihydropteroate_synth-like_sf"/>
</dbReference>
<comment type="catalytic activity">
    <reaction evidence="1">
        <text>(7,8-dihydropterin-6-yl)methyl diphosphate + 4-aminobenzoate = 7,8-dihydropteroate + diphosphate</text>
        <dbReference type="Rhea" id="RHEA:19949"/>
        <dbReference type="ChEBI" id="CHEBI:17836"/>
        <dbReference type="ChEBI" id="CHEBI:17839"/>
        <dbReference type="ChEBI" id="CHEBI:33019"/>
        <dbReference type="ChEBI" id="CHEBI:72950"/>
        <dbReference type="EC" id="2.5.1.15"/>
    </reaction>
</comment>
<reference evidence="12 13" key="1">
    <citation type="submission" date="2006-03" db="EMBL/GenBank/DDBJ databases">
        <title>Complete sequence of chromosome of Nitrobacter hamburgensis X14.</title>
        <authorList>
            <consortium name="US DOE Joint Genome Institute"/>
            <person name="Copeland A."/>
            <person name="Lucas S."/>
            <person name="Lapidus A."/>
            <person name="Barry K."/>
            <person name="Detter J.C."/>
            <person name="Glavina del Rio T."/>
            <person name="Hammon N."/>
            <person name="Israni S."/>
            <person name="Dalin E."/>
            <person name="Tice H."/>
            <person name="Pitluck S."/>
            <person name="Chain P."/>
            <person name="Malfatti S."/>
            <person name="Shin M."/>
            <person name="Vergez L."/>
            <person name="Schmutz J."/>
            <person name="Larimer F."/>
            <person name="Land M."/>
            <person name="Hauser L."/>
            <person name="Kyrpides N."/>
            <person name="Ivanova N."/>
            <person name="Ward B."/>
            <person name="Arp D."/>
            <person name="Klotz M."/>
            <person name="Stein L."/>
            <person name="O'Mullan G."/>
            <person name="Starkenburg S."/>
            <person name="Sayavedra L."/>
            <person name="Poret-Peterson A.T."/>
            <person name="Gentry M.E."/>
            <person name="Bruce D."/>
            <person name="Richardson P."/>
        </authorList>
    </citation>
    <scope>NUCLEOTIDE SEQUENCE [LARGE SCALE GENOMIC DNA]</scope>
    <source>
        <strain evidence="13">DSM 10229 / NCIMB 13809 / X14</strain>
    </source>
</reference>
<dbReference type="HOGENOM" id="CLU_008023_1_3_5"/>
<comment type="function">
    <text evidence="9">Catalyzes the condensation of para-aminobenzoate (pABA) with 6-hydroxymethyl-7,8-dihydropterin diphosphate (DHPt-PP) to form 7,8-dihydropteroate (H2Pte), the immediate precursor of folate derivatives.</text>
</comment>
<dbReference type="PROSITE" id="PS00792">
    <property type="entry name" value="DHPS_1"/>
    <property type="match status" value="1"/>
</dbReference>
<dbReference type="UniPathway" id="UPA00077">
    <property type="reaction ID" value="UER00156"/>
</dbReference>
<evidence type="ECO:0000256" key="3">
    <source>
        <dbReference type="ARBA" id="ARBA00004763"/>
    </source>
</evidence>
<dbReference type="KEGG" id="nha:Nham_2633"/>
<proteinExistence type="inferred from homology"/>
<dbReference type="PROSITE" id="PS50972">
    <property type="entry name" value="PTERIN_BINDING"/>
    <property type="match status" value="1"/>
</dbReference>
<evidence type="ECO:0000256" key="10">
    <source>
        <dbReference type="SAM" id="MobiDB-lite"/>
    </source>
</evidence>
<evidence type="ECO:0000256" key="8">
    <source>
        <dbReference type="ARBA" id="ARBA00022909"/>
    </source>
</evidence>
<keyword evidence="8 9" id="KW-0289">Folate biosynthesis</keyword>
<dbReference type="PROSITE" id="PS00793">
    <property type="entry name" value="DHPS_2"/>
    <property type="match status" value="1"/>
</dbReference>
<dbReference type="Gene3D" id="3.20.20.20">
    <property type="entry name" value="Dihydropteroate synthase-like"/>
    <property type="match status" value="1"/>
</dbReference>
<evidence type="ECO:0000256" key="6">
    <source>
        <dbReference type="ARBA" id="ARBA00022723"/>
    </source>
</evidence>
<evidence type="ECO:0000256" key="9">
    <source>
        <dbReference type="RuleBase" id="RU361205"/>
    </source>
</evidence>
<feature type="compositionally biased region" description="Polar residues" evidence="10">
    <location>
        <begin position="1"/>
        <end position="10"/>
    </location>
</feature>
<keyword evidence="6 9" id="KW-0479">Metal-binding</keyword>
<evidence type="ECO:0000256" key="7">
    <source>
        <dbReference type="ARBA" id="ARBA00022842"/>
    </source>
</evidence>
<evidence type="ECO:0000259" key="11">
    <source>
        <dbReference type="PROSITE" id="PS50972"/>
    </source>
</evidence>
<dbReference type="EC" id="2.5.1.15" evidence="4 9"/>
<dbReference type="InterPro" id="IPR000489">
    <property type="entry name" value="Pterin-binding_dom"/>
</dbReference>
<dbReference type="InterPro" id="IPR006390">
    <property type="entry name" value="DHP_synth_dom"/>
</dbReference>
<evidence type="ECO:0000313" key="12">
    <source>
        <dbReference type="EMBL" id="ABE63414.1"/>
    </source>
</evidence>
<evidence type="ECO:0000256" key="5">
    <source>
        <dbReference type="ARBA" id="ARBA00022679"/>
    </source>
</evidence>
<keyword evidence="5 9" id="KW-0808">Transferase</keyword>
<comment type="similarity">
    <text evidence="9">Belongs to the DHPS family.</text>
</comment>
<protein>
    <recommendedName>
        <fullName evidence="4 9">Dihydropteroate synthase</fullName>
        <shortName evidence="9">DHPS</shortName>
        <ecNumber evidence="4 9">2.5.1.15</ecNumber>
    </recommendedName>
    <alternativeName>
        <fullName evidence="9">Dihydropteroate pyrophosphorylase</fullName>
    </alternativeName>
</protein>
<feature type="region of interest" description="Disordered" evidence="10">
    <location>
        <begin position="1"/>
        <end position="22"/>
    </location>
</feature>
<evidence type="ECO:0000256" key="4">
    <source>
        <dbReference type="ARBA" id="ARBA00012458"/>
    </source>
</evidence>
<dbReference type="AlphaFoldDB" id="Q1QK33"/>
<dbReference type="GO" id="GO:0004156">
    <property type="term" value="F:dihydropteroate synthase activity"/>
    <property type="evidence" value="ECO:0007669"/>
    <property type="project" value="UniProtKB-EC"/>
</dbReference>
<dbReference type="Proteomes" id="UP000001953">
    <property type="component" value="Chromosome"/>
</dbReference>
<dbReference type="GO" id="GO:0005829">
    <property type="term" value="C:cytosol"/>
    <property type="evidence" value="ECO:0007669"/>
    <property type="project" value="TreeGrafter"/>
</dbReference>
<dbReference type="SUPFAM" id="SSF51717">
    <property type="entry name" value="Dihydropteroate synthetase-like"/>
    <property type="match status" value="1"/>
</dbReference>
<keyword evidence="7 9" id="KW-0460">Magnesium</keyword>
<evidence type="ECO:0000256" key="1">
    <source>
        <dbReference type="ARBA" id="ARBA00000012"/>
    </source>
</evidence>
<gene>
    <name evidence="12" type="ordered locus">Nham_2633</name>
</gene>
<dbReference type="Pfam" id="PF00809">
    <property type="entry name" value="Pterin_bind"/>
    <property type="match status" value="1"/>
</dbReference>
<dbReference type="GO" id="GO:0046656">
    <property type="term" value="P:folic acid biosynthetic process"/>
    <property type="evidence" value="ECO:0007669"/>
    <property type="project" value="UniProtKB-KW"/>
</dbReference>
<comment type="cofactor">
    <cofactor evidence="2 9">
        <name>Mg(2+)</name>
        <dbReference type="ChEBI" id="CHEBI:18420"/>
    </cofactor>
</comment>
<evidence type="ECO:0000313" key="13">
    <source>
        <dbReference type="Proteomes" id="UP000001953"/>
    </source>
</evidence>
<dbReference type="CDD" id="cd00739">
    <property type="entry name" value="DHPS"/>
    <property type="match status" value="1"/>
</dbReference>
<comment type="pathway">
    <text evidence="3 9">Cofactor biosynthesis; tetrahydrofolate biosynthesis; 7,8-dihydrofolate from 2-amino-4-hydroxy-6-hydroxymethyl-7,8-dihydropteridine diphosphate and 4-aminobenzoate: step 1/2.</text>
</comment>
<dbReference type="STRING" id="323097.Nham_2633"/>
<dbReference type="EMBL" id="CP000319">
    <property type="protein sequence ID" value="ABE63414.1"/>
    <property type="molecule type" value="Genomic_DNA"/>
</dbReference>
<dbReference type="eggNOG" id="COG0294">
    <property type="taxonomic scope" value="Bacteria"/>
</dbReference>
<feature type="domain" description="Pterin-binding" evidence="11">
    <location>
        <begin position="38"/>
        <end position="285"/>
    </location>
</feature>
<name>Q1QK33_NITHX</name>
<keyword evidence="13" id="KW-1185">Reference proteome</keyword>
<organism evidence="12 13">
    <name type="scientific">Nitrobacter hamburgensis (strain DSM 10229 / NCIMB 13809 / X14)</name>
    <dbReference type="NCBI Taxonomy" id="323097"/>
    <lineage>
        <taxon>Bacteria</taxon>
        <taxon>Pseudomonadati</taxon>
        <taxon>Pseudomonadota</taxon>
        <taxon>Alphaproteobacteria</taxon>
        <taxon>Hyphomicrobiales</taxon>
        <taxon>Nitrobacteraceae</taxon>
        <taxon>Nitrobacter</taxon>
    </lineage>
</organism>
<dbReference type="NCBIfam" id="TIGR01496">
    <property type="entry name" value="DHPS"/>
    <property type="match status" value="1"/>
</dbReference>
<accession>Q1QK33</accession>
<sequence length="294" mass="31171">MSGTAQSQRMTAAGSISRDITDDTRHPVLHGLLSRPYPAVMGVLNVTPDSFSDGGQFITPDQALAQARRMIAEGADIIDVGAESTRPYGSQPVSHDEEMRRLKPVLAAVVALGTPVSIDSMKSSIVAWALGSGAAIANDVWGLQRDPDMARVVAAHNAPVIVMHNRDKPDAALDIMRDIAAFFERSLEIAAKAGIPAGHVVLDPGIGFGKTQEQSMIALARLDELQKFGLPVLVGASRKRFISTVVPSEPKERLGGSLAAHLIAARGGARIIRTHDVADTVQALRVAQAIDSRT</sequence>
<dbReference type="GO" id="GO:0046872">
    <property type="term" value="F:metal ion binding"/>
    <property type="evidence" value="ECO:0007669"/>
    <property type="project" value="UniProtKB-KW"/>
</dbReference>
<dbReference type="InterPro" id="IPR045031">
    <property type="entry name" value="DHP_synth-like"/>
</dbReference>
<evidence type="ECO:0000256" key="2">
    <source>
        <dbReference type="ARBA" id="ARBA00001946"/>
    </source>
</evidence>
<dbReference type="PANTHER" id="PTHR20941:SF1">
    <property type="entry name" value="FOLIC ACID SYNTHESIS PROTEIN FOL1"/>
    <property type="match status" value="1"/>
</dbReference>
<dbReference type="PANTHER" id="PTHR20941">
    <property type="entry name" value="FOLATE SYNTHESIS PROTEINS"/>
    <property type="match status" value="1"/>
</dbReference>